<dbReference type="Gene3D" id="2.40.128.150">
    <property type="entry name" value="Cysteine proteinases"/>
    <property type="match status" value="1"/>
</dbReference>
<dbReference type="RefSeq" id="WP_386193352.1">
    <property type="nucleotide sequence ID" value="NZ_JBHSBC010000032.1"/>
</dbReference>
<dbReference type="PRINTS" id="PR01543">
    <property type="entry name" value="ANATRNSFRASE"/>
</dbReference>
<keyword evidence="4" id="KW-1185">Reference proteome</keyword>
<name>A0ABV8F6M6_9ACTN</name>
<dbReference type="PANTHER" id="PTHR11786:SF0">
    <property type="entry name" value="ARYLAMINE N-ACETYLTRANSFERASE 4-RELATED"/>
    <property type="match status" value="1"/>
</dbReference>
<evidence type="ECO:0000256" key="1">
    <source>
        <dbReference type="ARBA" id="ARBA00006547"/>
    </source>
</evidence>
<evidence type="ECO:0000313" key="3">
    <source>
        <dbReference type="EMBL" id="MFC3983919.1"/>
    </source>
</evidence>
<organism evidence="3 4">
    <name type="scientific">Streptosporangium jomthongense</name>
    <dbReference type="NCBI Taxonomy" id="1193683"/>
    <lineage>
        <taxon>Bacteria</taxon>
        <taxon>Bacillati</taxon>
        <taxon>Actinomycetota</taxon>
        <taxon>Actinomycetes</taxon>
        <taxon>Streptosporangiales</taxon>
        <taxon>Streptosporangiaceae</taxon>
        <taxon>Streptosporangium</taxon>
    </lineage>
</organism>
<dbReference type="SUPFAM" id="SSF54001">
    <property type="entry name" value="Cysteine proteinases"/>
    <property type="match status" value="1"/>
</dbReference>
<comment type="similarity">
    <text evidence="1 2">Belongs to the arylamine N-acetyltransferase family.</text>
</comment>
<dbReference type="InterPro" id="IPR038765">
    <property type="entry name" value="Papain-like_cys_pep_sf"/>
</dbReference>
<comment type="caution">
    <text evidence="3">The sequence shown here is derived from an EMBL/GenBank/DDBJ whole genome shotgun (WGS) entry which is preliminary data.</text>
</comment>
<evidence type="ECO:0000256" key="2">
    <source>
        <dbReference type="RuleBase" id="RU003452"/>
    </source>
</evidence>
<reference evidence="4" key="1">
    <citation type="journal article" date="2019" name="Int. J. Syst. Evol. Microbiol.">
        <title>The Global Catalogue of Microorganisms (GCM) 10K type strain sequencing project: providing services to taxonomists for standard genome sequencing and annotation.</title>
        <authorList>
            <consortium name="The Broad Institute Genomics Platform"/>
            <consortium name="The Broad Institute Genome Sequencing Center for Infectious Disease"/>
            <person name="Wu L."/>
            <person name="Ma J."/>
        </authorList>
    </citation>
    <scope>NUCLEOTIDE SEQUENCE [LARGE SCALE GENOMIC DNA]</scope>
    <source>
        <strain evidence="4">TBRC 7912</strain>
    </source>
</reference>
<sequence>MNQAGRGWDGETLDLAAYLARISFEGDLAPTARTLRALQRAHAAAIPFENLEVVLGRPVLLDLEALQDKMVRGARGGYCYEHTRLFAAALERLGFGVTGLAARVRMGSDRLRAATHALLLVEVPGSPESGWICDVGFGEGPTEPIELVEGAESEQGGRRFRLERAGREWVLNSLRSPADGWLDLHSFTLDPRYPVDYVVINHYISTHPNSPFVNRLVVRRPGPGVLYGLLGTTLTAHHPDGSAEERHLEPGEVPKVLEETFGVRLGPADAAALTARLS</sequence>
<dbReference type="EMBL" id="JBHSBC010000032">
    <property type="protein sequence ID" value="MFC3983919.1"/>
    <property type="molecule type" value="Genomic_DNA"/>
</dbReference>
<accession>A0ABV8F6M6</accession>
<dbReference type="PANTHER" id="PTHR11786">
    <property type="entry name" value="N-HYDROXYARYLAMINE O-ACETYLTRANSFERASE"/>
    <property type="match status" value="1"/>
</dbReference>
<dbReference type="InterPro" id="IPR001447">
    <property type="entry name" value="Arylamine_N-AcTrfase"/>
</dbReference>
<proteinExistence type="inferred from homology"/>
<dbReference type="Proteomes" id="UP001595698">
    <property type="component" value="Unassembled WGS sequence"/>
</dbReference>
<gene>
    <name evidence="3" type="ORF">ACFOYY_27570</name>
</gene>
<evidence type="ECO:0000313" key="4">
    <source>
        <dbReference type="Proteomes" id="UP001595698"/>
    </source>
</evidence>
<dbReference type="Pfam" id="PF00797">
    <property type="entry name" value="Acetyltransf_2"/>
    <property type="match status" value="1"/>
</dbReference>
<dbReference type="Gene3D" id="3.30.2140.10">
    <property type="entry name" value="Arylamine N-acetyltransferase"/>
    <property type="match status" value="1"/>
</dbReference>
<protein>
    <submittedName>
        <fullName evidence="3">Arylamine N-acetyltransferase</fullName>
    </submittedName>
</protein>